<reference evidence="5" key="1">
    <citation type="submission" date="2022-10" db="EMBL/GenBank/DDBJ databases">
        <title>Determination and structural analysis of whole genome sequence of Sarocladium strictum F4-1.</title>
        <authorList>
            <person name="Hu L."/>
            <person name="Jiang Y."/>
        </authorList>
    </citation>
    <scope>NUCLEOTIDE SEQUENCE</scope>
    <source>
        <strain evidence="5">F4-1</strain>
    </source>
</reference>
<evidence type="ECO:0000256" key="3">
    <source>
        <dbReference type="RuleBase" id="RU367162"/>
    </source>
</evidence>
<comment type="caution">
    <text evidence="5">The sequence shown here is derived from an EMBL/GenBank/DDBJ whole genome shotgun (WGS) entry which is preliminary data.</text>
</comment>
<evidence type="ECO:0000256" key="4">
    <source>
        <dbReference type="SAM" id="MobiDB-lite"/>
    </source>
</evidence>
<comment type="function">
    <text evidence="1 3">Regulator of type 1 phosphatases which maintains protein phosphatase activity under strict control.</text>
</comment>
<dbReference type="GO" id="GO:0008157">
    <property type="term" value="F:protein phosphatase 1 binding"/>
    <property type="evidence" value="ECO:0007669"/>
    <property type="project" value="TreeGrafter"/>
</dbReference>
<keyword evidence="6" id="KW-1185">Reference proteome</keyword>
<dbReference type="PANTHER" id="PTHR20835:SF0">
    <property type="entry name" value="E3 UBIQUITIN-PROTEIN LIGASE PPP1R11"/>
    <property type="match status" value="1"/>
</dbReference>
<feature type="compositionally biased region" description="Acidic residues" evidence="4">
    <location>
        <begin position="147"/>
        <end position="157"/>
    </location>
</feature>
<proteinExistence type="inferred from homology"/>
<dbReference type="AlphaFoldDB" id="A0AA39GH11"/>
<sequence length="226" mass="24698">MTCHPPLPRIPINKPTNFPPVHLRKPPASKHFHAGNSPFHTRRIFRKGSRYTRERNPQRNDMSQQPQSGAAGRAPAPSQTMTHTAGQEGTGTNTTTAAPRILRLRGRHEPDGRSVQWAEDVVDNEGLGRKSSKVCCIYHKPKAVGDSSDESSSDSDDSSSGSESEDGAKRKAMDADRARDAMRGRRKGKSEKTKRRPSPNAYEKVPKSNNKGKGHDVEGAEGGKTA</sequence>
<dbReference type="Proteomes" id="UP001175261">
    <property type="component" value="Unassembled WGS sequence"/>
</dbReference>
<evidence type="ECO:0000313" key="6">
    <source>
        <dbReference type="Proteomes" id="UP001175261"/>
    </source>
</evidence>
<feature type="region of interest" description="Disordered" evidence="4">
    <location>
        <begin position="1"/>
        <end position="226"/>
    </location>
</feature>
<feature type="compositionally biased region" description="Basic and acidic residues" evidence="4">
    <location>
        <begin position="166"/>
        <end position="183"/>
    </location>
</feature>
<dbReference type="PANTHER" id="PTHR20835">
    <property type="entry name" value="E3 UBIQUITIN-PROTEIN LIGASE PPP1R11-RELATED"/>
    <property type="match status" value="1"/>
</dbReference>
<protein>
    <recommendedName>
        <fullName evidence="3">Type 1 phosphatases regulator</fullName>
    </recommendedName>
</protein>
<dbReference type="GO" id="GO:0004865">
    <property type="term" value="F:protein serine/threonine phosphatase inhibitor activity"/>
    <property type="evidence" value="ECO:0007669"/>
    <property type="project" value="UniProtKB-UniRule"/>
</dbReference>
<dbReference type="Pfam" id="PF07491">
    <property type="entry name" value="PPI_Ypi1"/>
    <property type="match status" value="1"/>
</dbReference>
<feature type="compositionally biased region" description="Basic residues" evidence="4">
    <location>
        <begin position="22"/>
        <end position="33"/>
    </location>
</feature>
<name>A0AA39GH11_SARSR</name>
<feature type="compositionally biased region" description="Basic residues" evidence="4">
    <location>
        <begin position="40"/>
        <end position="50"/>
    </location>
</feature>
<evidence type="ECO:0000256" key="1">
    <source>
        <dbReference type="ARBA" id="ARBA00003401"/>
    </source>
</evidence>
<accession>A0AA39GH11</accession>
<organism evidence="5 6">
    <name type="scientific">Sarocladium strictum</name>
    <name type="common">Black bundle disease fungus</name>
    <name type="synonym">Acremonium strictum</name>
    <dbReference type="NCBI Taxonomy" id="5046"/>
    <lineage>
        <taxon>Eukaryota</taxon>
        <taxon>Fungi</taxon>
        <taxon>Dikarya</taxon>
        <taxon>Ascomycota</taxon>
        <taxon>Pezizomycotina</taxon>
        <taxon>Sordariomycetes</taxon>
        <taxon>Hypocreomycetidae</taxon>
        <taxon>Hypocreales</taxon>
        <taxon>Sarocladiaceae</taxon>
        <taxon>Sarocladium</taxon>
    </lineage>
</organism>
<comment type="subcellular location">
    <subcellularLocation>
        <location evidence="3">Nucleus</location>
    </subcellularLocation>
</comment>
<keyword evidence="3" id="KW-0539">Nucleus</keyword>
<gene>
    <name evidence="5" type="ORF">NLU13_6353</name>
</gene>
<evidence type="ECO:0000313" key="5">
    <source>
        <dbReference type="EMBL" id="KAK0386518.1"/>
    </source>
</evidence>
<evidence type="ECO:0000256" key="2">
    <source>
        <dbReference type="ARBA" id="ARBA00005605"/>
    </source>
</evidence>
<dbReference type="GO" id="GO:0005634">
    <property type="term" value="C:nucleus"/>
    <property type="evidence" value="ECO:0007669"/>
    <property type="project" value="UniProtKB-SubCell"/>
</dbReference>
<feature type="compositionally biased region" description="Basic residues" evidence="4">
    <location>
        <begin position="184"/>
        <end position="197"/>
    </location>
</feature>
<dbReference type="InterPro" id="IPR011107">
    <property type="entry name" value="PPI_Ypi1"/>
</dbReference>
<feature type="compositionally biased region" description="Polar residues" evidence="4">
    <location>
        <begin position="77"/>
        <end position="97"/>
    </location>
</feature>
<dbReference type="EMBL" id="JAPDFR010000005">
    <property type="protein sequence ID" value="KAK0386518.1"/>
    <property type="molecule type" value="Genomic_DNA"/>
</dbReference>
<comment type="similarity">
    <text evidence="2 3">Belongs to the YPI1 family.</text>
</comment>
<feature type="compositionally biased region" description="Polar residues" evidence="4">
    <location>
        <begin position="59"/>
        <end position="68"/>
    </location>
</feature>